<accession>A0A6N2JY81</accession>
<evidence type="ECO:0000313" key="1">
    <source>
        <dbReference type="EMBL" id="VFU20047.1"/>
    </source>
</evidence>
<name>A0A6N2JY81_SALVM</name>
<dbReference type="EMBL" id="CAADRP010000001">
    <property type="protein sequence ID" value="VFU20047.1"/>
    <property type="molecule type" value="Genomic_DNA"/>
</dbReference>
<dbReference type="AlphaFoldDB" id="A0A6N2JY81"/>
<reference evidence="1" key="1">
    <citation type="submission" date="2019-03" db="EMBL/GenBank/DDBJ databases">
        <authorList>
            <person name="Mank J."/>
            <person name="Almeida P."/>
        </authorList>
    </citation>
    <scope>NUCLEOTIDE SEQUENCE</scope>
    <source>
        <strain evidence="1">78183</strain>
    </source>
</reference>
<organism evidence="1">
    <name type="scientific">Salix viminalis</name>
    <name type="common">Common osier</name>
    <name type="synonym">Basket willow</name>
    <dbReference type="NCBI Taxonomy" id="40686"/>
    <lineage>
        <taxon>Eukaryota</taxon>
        <taxon>Viridiplantae</taxon>
        <taxon>Streptophyta</taxon>
        <taxon>Embryophyta</taxon>
        <taxon>Tracheophyta</taxon>
        <taxon>Spermatophyta</taxon>
        <taxon>Magnoliopsida</taxon>
        <taxon>eudicotyledons</taxon>
        <taxon>Gunneridae</taxon>
        <taxon>Pentapetalae</taxon>
        <taxon>rosids</taxon>
        <taxon>fabids</taxon>
        <taxon>Malpighiales</taxon>
        <taxon>Salicaceae</taxon>
        <taxon>Saliceae</taxon>
        <taxon>Salix</taxon>
    </lineage>
</organism>
<sequence>MHGLSILCKWRLAMSTASILY</sequence>
<proteinExistence type="predicted"/>
<protein>
    <submittedName>
        <fullName evidence="1">Uncharacterized protein</fullName>
    </submittedName>
</protein>
<gene>
    <name evidence="1" type="ORF">SVIM_LOCUS2367</name>
</gene>